<dbReference type="EMBL" id="JWZT01000221">
    <property type="protein sequence ID" value="KII74841.1"/>
    <property type="molecule type" value="Genomic_DNA"/>
</dbReference>
<reference evidence="1 2" key="1">
    <citation type="journal article" date="2014" name="Genome Biol. Evol.">
        <title>The genome of the myxosporean Thelohanellus kitauei shows adaptations to nutrient acquisition within its fish host.</title>
        <authorList>
            <person name="Yang Y."/>
            <person name="Xiong J."/>
            <person name="Zhou Z."/>
            <person name="Huo F."/>
            <person name="Miao W."/>
            <person name="Ran C."/>
            <person name="Liu Y."/>
            <person name="Zhang J."/>
            <person name="Feng J."/>
            <person name="Wang M."/>
            <person name="Wang M."/>
            <person name="Wang L."/>
            <person name="Yao B."/>
        </authorList>
    </citation>
    <scope>NUCLEOTIDE SEQUENCE [LARGE SCALE GENOMIC DNA]</scope>
    <source>
        <strain evidence="1">Wuqing</strain>
    </source>
</reference>
<evidence type="ECO:0000313" key="1">
    <source>
        <dbReference type="EMBL" id="KII74841.1"/>
    </source>
</evidence>
<proteinExistence type="predicted"/>
<gene>
    <name evidence="1" type="ORF">RF11_07032</name>
</gene>
<dbReference type="AlphaFoldDB" id="A0A0C2N5C3"/>
<sequence>MTANSWKLIIDCDTANRYQEHFQFAYSVFRNTTLQTEIEKNGSCLFLVLNTTRYHFARLEVGLYADGEGIGSGRLVDVAGGVEDTTNAAGHYVIDVAADTGYKNTRNLEYNNSYHIAFSTGLAVEPCLFDDFGMAFRSNAKLRFCVEAQMVPTHLSIGGQFAPTATHDHFDAAVKNLHWSYKLEQDGIDYCNDVARKFEFNDLALA</sequence>
<organism evidence="1 2">
    <name type="scientific">Thelohanellus kitauei</name>
    <name type="common">Myxosporean</name>
    <dbReference type="NCBI Taxonomy" id="669202"/>
    <lineage>
        <taxon>Eukaryota</taxon>
        <taxon>Metazoa</taxon>
        <taxon>Cnidaria</taxon>
        <taxon>Myxozoa</taxon>
        <taxon>Myxosporea</taxon>
        <taxon>Bivalvulida</taxon>
        <taxon>Platysporina</taxon>
        <taxon>Myxobolidae</taxon>
        <taxon>Thelohanellus</taxon>
    </lineage>
</organism>
<name>A0A0C2N5C3_THEKT</name>
<dbReference type="Proteomes" id="UP000031668">
    <property type="component" value="Unassembled WGS sequence"/>
</dbReference>
<protein>
    <submittedName>
        <fullName evidence="1">Uncharacterized protein</fullName>
    </submittedName>
</protein>
<evidence type="ECO:0000313" key="2">
    <source>
        <dbReference type="Proteomes" id="UP000031668"/>
    </source>
</evidence>
<comment type="caution">
    <text evidence="1">The sequence shown here is derived from an EMBL/GenBank/DDBJ whole genome shotgun (WGS) entry which is preliminary data.</text>
</comment>
<accession>A0A0C2N5C3</accession>
<keyword evidence="2" id="KW-1185">Reference proteome</keyword>